<organism evidence="2 3">
    <name type="scientific">Bifidobacterium vansinderenii</name>
    <dbReference type="NCBI Taxonomy" id="1984871"/>
    <lineage>
        <taxon>Bacteria</taxon>
        <taxon>Bacillati</taxon>
        <taxon>Actinomycetota</taxon>
        <taxon>Actinomycetes</taxon>
        <taxon>Bifidobacteriales</taxon>
        <taxon>Bifidobacteriaceae</taxon>
        <taxon>Bifidobacterium</taxon>
    </lineage>
</organism>
<feature type="compositionally biased region" description="Polar residues" evidence="1">
    <location>
        <begin position="720"/>
        <end position="731"/>
    </location>
</feature>
<accession>A0A229VX94</accession>
<dbReference type="RefSeq" id="WP_093960703.1">
    <property type="nucleotide sequence ID" value="NZ_NEWD01000020.1"/>
</dbReference>
<protein>
    <submittedName>
        <fullName evidence="2">Uncharacterized protein</fullName>
    </submittedName>
</protein>
<dbReference type="Proteomes" id="UP000215433">
    <property type="component" value="Unassembled WGS sequence"/>
</dbReference>
<evidence type="ECO:0000256" key="1">
    <source>
        <dbReference type="SAM" id="MobiDB-lite"/>
    </source>
</evidence>
<feature type="compositionally biased region" description="Acidic residues" evidence="1">
    <location>
        <begin position="452"/>
        <end position="472"/>
    </location>
</feature>
<sequence>MDQYDFQADRKKRAKEFFSDAKFTPMAGSPELSKPALNFRFKVFSAVQSLTKPSQRKRNTIFKNGCLLLDQEIDPPNVEEPSFSISSYLKERSGIPMDHALNILNEAENRLAEAQRQWAHDEFPGIVHAAEHPDDREDKKAYQAAVHYNYGDPVYGDPRTIACDITERWYRSIAGELADSATEGLAEEVRSIIGSWGHRPTDARIDDLLNRARTAWMDAISRNLRHNFLAGTITDGSAGDDAKPKEKRESTGDDRHFALRGTPRARAKVRVWIRNYALALEATHQEIERNGSDWRILLSKTRDVCSTMRKRFPGRGQEETGDDPDDSTSRNMERDTMSVAYSAMVASITPLCNTSVAPNGKRAAAVFLDQHGDLTQTAVVSSIVRYAIKPDEHNRNLVGGDVPARPQLVLAWLNLHGAIREKVPLKDEDGKIVTNDDGKVRYTTRYRFPDVAGDEDTPQQDGADDDTSDDDATPAYDKAEDNVSSGSYTRSTIYDTMRVIYAWMQSQHPDIGVPAHPSTIFAPDWRGCRALQAAFATLDRGVDPKTPAFNESLYRYYAFTAVDPRLQTLSNPKRTVVNSYIKAAKAMMRMLYMLGGLGGCTFDSIAMIDVHIDAIEHPASVNVKGRIDASLKTVLFAALATGWTHDPWGSVVGRVRPGLWHHYLDPQDIDTDDVSDAKILPSTADLKGVEDVDRAVRIINGRKRDPLTYAATTLVRVNQADTDAASGTSPAKPSVKNSKETEESGEQRHRRILQLRRDLALHAAEHVICDAQRANLWNAARYAASVDIPGGPDEWSGHDMSTDDYLAGMHERKPYCIGSLNGKVCNYE</sequence>
<dbReference type="EMBL" id="NEWD01000020">
    <property type="protein sequence ID" value="OXN00212.1"/>
    <property type="molecule type" value="Genomic_DNA"/>
</dbReference>
<feature type="region of interest" description="Disordered" evidence="1">
    <location>
        <begin position="444"/>
        <end position="487"/>
    </location>
</feature>
<feature type="region of interest" description="Disordered" evidence="1">
    <location>
        <begin position="309"/>
        <end position="331"/>
    </location>
</feature>
<feature type="compositionally biased region" description="Basic and acidic residues" evidence="1">
    <location>
        <begin position="240"/>
        <end position="256"/>
    </location>
</feature>
<proteinExistence type="predicted"/>
<evidence type="ECO:0000313" key="3">
    <source>
        <dbReference type="Proteomes" id="UP000215433"/>
    </source>
</evidence>
<dbReference type="AlphaFoldDB" id="A0A229VX94"/>
<evidence type="ECO:0000313" key="2">
    <source>
        <dbReference type="EMBL" id="OXN00212.1"/>
    </source>
</evidence>
<feature type="region of interest" description="Disordered" evidence="1">
    <location>
        <begin position="720"/>
        <end position="748"/>
    </location>
</feature>
<feature type="compositionally biased region" description="Basic and acidic residues" evidence="1">
    <location>
        <begin position="737"/>
        <end position="747"/>
    </location>
</feature>
<gene>
    <name evidence="2" type="ORF">Tam10B_1559</name>
</gene>
<name>A0A229VX94_9BIFI</name>
<reference evidence="2 3" key="1">
    <citation type="submission" date="2017-05" db="EMBL/GenBank/DDBJ databases">
        <title>Bifidobacterium vansinderenii sp. nov.</title>
        <authorList>
            <person name="Lugli G.A."/>
            <person name="Duranti S."/>
            <person name="Mangifesta M."/>
        </authorList>
    </citation>
    <scope>NUCLEOTIDE SEQUENCE [LARGE SCALE GENOMIC DNA]</scope>
    <source>
        <strain evidence="2 3">Tam10B</strain>
    </source>
</reference>
<feature type="region of interest" description="Disordered" evidence="1">
    <location>
        <begin position="233"/>
        <end position="256"/>
    </location>
</feature>
<comment type="caution">
    <text evidence="2">The sequence shown here is derived from an EMBL/GenBank/DDBJ whole genome shotgun (WGS) entry which is preliminary data.</text>
</comment>
<keyword evidence="3" id="KW-1185">Reference proteome</keyword>